<evidence type="ECO:0000256" key="2">
    <source>
        <dbReference type="ARBA" id="ARBA00022692"/>
    </source>
</evidence>
<proteinExistence type="predicted"/>
<gene>
    <name evidence="6" type="ORF">AMECASPLE_022587</name>
</gene>
<dbReference type="InterPro" id="IPR045263">
    <property type="entry name" value="GLUT"/>
</dbReference>
<dbReference type="EMBL" id="JAHRIP010086663">
    <property type="protein sequence ID" value="MEQ2315456.1"/>
    <property type="molecule type" value="Genomic_DNA"/>
</dbReference>
<keyword evidence="2 5" id="KW-0812">Transmembrane</keyword>
<evidence type="ECO:0000256" key="3">
    <source>
        <dbReference type="ARBA" id="ARBA00022989"/>
    </source>
</evidence>
<keyword evidence="7" id="KW-1185">Reference proteome</keyword>
<dbReference type="PANTHER" id="PTHR23503:SF35">
    <property type="entry name" value="SOLUTE CARRIER FAMILY 2, FACILITATED GLUCOSE TRANSPORTER MEMBER 9"/>
    <property type="match status" value="1"/>
</dbReference>
<dbReference type="InterPro" id="IPR036259">
    <property type="entry name" value="MFS_trans_sf"/>
</dbReference>
<dbReference type="InterPro" id="IPR005828">
    <property type="entry name" value="MFS_sugar_transport-like"/>
</dbReference>
<evidence type="ECO:0000256" key="1">
    <source>
        <dbReference type="ARBA" id="ARBA00004141"/>
    </source>
</evidence>
<feature type="transmembrane region" description="Helical" evidence="5">
    <location>
        <begin position="86"/>
        <end position="107"/>
    </location>
</feature>
<accession>A0ABV1AB21</accession>
<name>A0ABV1AB21_9TELE</name>
<dbReference type="SUPFAM" id="SSF103473">
    <property type="entry name" value="MFS general substrate transporter"/>
    <property type="match status" value="1"/>
</dbReference>
<keyword evidence="3 5" id="KW-1133">Transmembrane helix</keyword>
<keyword evidence="4 5" id="KW-0472">Membrane</keyword>
<evidence type="ECO:0000313" key="7">
    <source>
        <dbReference type="Proteomes" id="UP001469553"/>
    </source>
</evidence>
<sequence>MPRNLVKALREVGAEYISGRGHCQMFPADPHYALGPAKYGRLFPLPADPTHHQVMISGQLSPSLHLSVQNMCPKGLVIERIGRRPLLIFGFSSMAVFFSLLTVFLNFQDSVSWVPYLSYICILAVIAGFCSGPGKATTFLQTALIYCINSMQL</sequence>
<reference evidence="6 7" key="1">
    <citation type="submission" date="2021-06" db="EMBL/GenBank/DDBJ databases">
        <authorList>
            <person name="Palmer J.M."/>
        </authorList>
    </citation>
    <scope>NUCLEOTIDE SEQUENCE [LARGE SCALE GENOMIC DNA]</scope>
    <source>
        <strain evidence="6 7">AS_MEX2019</strain>
        <tissue evidence="6">Muscle</tissue>
    </source>
</reference>
<dbReference type="Gene3D" id="1.20.1250.20">
    <property type="entry name" value="MFS general substrate transporter like domains"/>
    <property type="match status" value="1"/>
</dbReference>
<feature type="transmembrane region" description="Helical" evidence="5">
    <location>
        <begin position="113"/>
        <end position="131"/>
    </location>
</feature>
<evidence type="ECO:0000256" key="5">
    <source>
        <dbReference type="SAM" id="Phobius"/>
    </source>
</evidence>
<evidence type="ECO:0000256" key="4">
    <source>
        <dbReference type="ARBA" id="ARBA00023136"/>
    </source>
</evidence>
<dbReference type="Pfam" id="PF00083">
    <property type="entry name" value="Sugar_tr"/>
    <property type="match status" value="1"/>
</dbReference>
<comment type="caution">
    <text evidence="6">The sequence shown here is derived from an EMBL/GenBank/DDBJ whole genome shotgun (WGS) entry which is preliminary data.</text>
</comment>
<comment type="subcellular location">
    <subcellularLocation>
        <location evidence="1">Membrane</location>
        <topology evidence="1">Multi-pass membrane protein</topology>
    </subcellularLocation>
</comment>
<organism evidence="6 7">
    <name type="scientific">Ameca splendens</name>
    <dbReference type="NCBI Taxonomy" id="208324"/>
    <lineage>
        <taxon>Eukaryota</taxon>
        <taxon>Metazoa</taxon>
        <taxon>Chordata</taxon>
        <taxon>Craniata</taxon>
        <taxon>Vertebrata</taxon>
        <taxon>Euteleostomi</taxon>
        <taxon>Actinopterygii</taxon>
        <taxon>Neopterygii</taxon>
        <taxon>Teleostei</taxon>
        <taxon>Neoteleostei</taxon>
        <taxon>Acanthomorphata</taxon>
        <taxon>Ovalentaria</taxon>
        <taxon>Atherinomorphae</taxon>
        <taxon>Cyprinodontiformes</taxon>
        <taxon>Goodeidae</taxon>
        <taxon>Ameca</taxon>
    </lineage>
</organism>
<dbReference type="Proteomes" id="UP001469553">
    <property type="component" value="Unassembled WGS sequence"/>
</dbReference>
<dbReference type="PANTHER" id="PTHR23503">
    <property type="entry name" value="SOLUTE CARRIER FAMILY 2"/>
    <property type="match status" value="1"/>
</dbReference>
<protein>
    <submittedName>
        <fullName evidence="6">Uncharacterized protein</fullName>
    </submittedName>
</protein>
<evidence type="ECO:0000313" key="6">
    <source>
        <dbReference type="EMBL" id="MEQ2315456.1"/>
    </source>
</evidence>